<keyword evidence="2" id="KW-1185">Reference proteome</keyword>
<comment type="caution">
    <text evidence="1">The sequence shown here is derived from an EMBL/GenBank/DDBJ whole genome shotgun (WGS) entry which is preliminary data.</text>
</comment>
<sequence length="37" mass="4044">MIIQRLQNVKLVPYELAGCGTGGTRSAAWALMIHICK</sequence>
<organism evidence="1 2">
    <name type="scientific">Drosophila gunungcola</name>
    <name type="common">fruit fly</name>
    <dbReference type="NCBI Taxonomy" id="103775"/>
    <lineage>
        <taxon>Eukaryota</taxon>
        <taxon>Metazoa</taxon>
        <taxon>Ecdysozoa</taxon>
        <taxon>Arthropoda</taxon>
        <taxon>Hexapoda</taxon>
        <taxon>Insecta</taxon>
        <taxon>Pterygota</taxon>
        <taxon>Neoptera</taxon>
        <taxon>Endopterygota</taxon>
        <taxon>Diptera</taxon>
        <taxon>Brachycera</taxon>
        <taxon>Muscomorpha</taxon>
        <taxon>Ephydroidea</taxon>
        <taxon>Drosophilidae</taxon>
        <taxon>Drosophila</taxon>
        <taxon>Sophophora</taxon>
    </lineage>
</organism>
<dbReference type="Proteomes" id="UP001059596">
    <property type="component" value="Unassembled WGS sequence"/>
</dbReference>
<accession>A0A9Q0BJK8</accession>
<evidence type="ECO:0000313" key="2">
    <source>
        <dbReference type="Proteomes" id="UP001059596"/>
    </source>
</evidence>
<name>A0A9Q0BJK8_9MUSC</name>
<gene>
    <name evidence="1" type="ORF">M5D96_012330</name>
</gene>
<dbReference type="AlphaFoldDB" id="A0A9Q0BJK8"/>
<evidence type="ECO:0000313" key="1">
    <source>
        <dbReference type="EMBL" id="KAI8034892.1"/>
    </source>
</evidence>
<proteinExistence type="predicted"/>
<dbReference type="EMBL" id="JAMKOV010000056">
    <property type="protein sequence ID" value="KAI8034892.1"/>
    <property type="molecule type" value="Genomic_DNA"/>
</dbReference>
<protein>
    <submittedName>
        <fullName evidence="1">Uncharacterized protein</fullName>
    </submittedName>
</protein>
<reference evidence="1" key="1">
    <citation type="journal article" date="2023" name="Genome Biol. Evol.">
        <title>Long-read-based Genome Assembly of Drosophila gunungcola Reveals Fewer Chemosensory Genes in Flower-breeding Species.</title>
        <authorList>
            <person name="Negi A."/>
            <person name="Liao B.Y."/>
            <person name="Yeh S.D."/>
        </authorList>
    </citation>
    <scope>NUCLEOTIDE SEQUENCE</scope>
    <source>
        <strain evidence="1">Sukarami</strain>
    </source>
</reference>